<evidence type="ECO:0008006" key="4">
    <source>
        <dbReference type="Google" id="ProtNLM"/>
    </source>
</evidence>
<proteinExistence type="predicted"/>
<evidence type="ECO:0000313" key="2">
    <source>
        <dbReference type="EMBL" id="KAK2948616.1"/>
    </source>
</evidence>
<protein>
    <recommendedName>
        <fullName evidence="4">Right handed beta helix domain-containing protein</fullName>
    </recommendedName>
</protein>
<reference evidence="2 3" key="1">
    <citation type="journal article" date="2022" name="bioRxiv">
        <title>Genomics of Preaxostyla Flagellates Illuminates Evolutionary Transitions and the Path Towards Mitochondrial Loss.</title>
        <authorList>
            <person name="Novak L.V.F."/>
            <person name="Treitli S.C."/>
            <person name="Pyrih J."/>
            <person name="Halakuc P."/>
            <person name="Pipaliya S.V."/>
            <person name="Vacek V."/>
            <person name="Brzon O."/>
            <person name="Soukal P."/>
            <person name="Eme L."/>
            <person name="Dacks J.B."/>
            <person name="Karnkowska A."/>
            <person name="Elias M."/>
            <person name="Hampl V."/>
        </authorList>
    </citation>
    <scope>NUCLEOTIDE SEQUENCE [LARGE SCALE GENOMIC DNA]</scope>
    <source>
        <strain evidence="2">NAU3</strain>
        <tissue evidence="2">Gut</tissue>
    </source>
</reference>
<organism evidence="2 3">
    <name type="scientific">Blattamonas nauphoetae</name>
    <dbReference type="NCBI Taxonomy" id="2049346"/>
    <lineage>
        <taxon>Eukaryota</taxon>
        <taxon>Metamonada</taxon>
        <taxon>Preaxostyla</taxon>
        <taxon>Oxymonadida</taxon>
        <taxon>Blattamonas</taxon>
    </lineage>
</organism>
<feature type="signal peptide" evidence="1">
    <location>
        <begin position="1"/>
        <end position="20"/>
    </location>
</feature>
<dbReference type="SUPFAM" id="SSF51126">
    <property type="entry name" value="Pectin lyase-like"/>
    <property type="match status" value="1"/>
</dbReference>
<accession>A0ABQ9X9L5</accession>
<dbReference type="SMART" id="SM00710">
    <property type="entry name" value="PbH1"/>
    <property type="match status" value="7"/>
</dbReference>
<dbReference type="Proteomes" id="UP001281761">
    <property type="component" value="Unassembled WGS sequence"/>
</dbReference>
<dbReference type="EMBL" id="JARBJD010000172">
    <property type="protein sequence ID" value="KAK2948616.1"/>
    <property type="molecule type" value="Genomic_DNA"/>
</dbReference>
<feature type="chain" id="PRO_5045832100" description="Right handed beta helix domain-containing protein" evidence="1">
    <location>
        <begin position="21"/>
        <end position="1076"/>
    </location>
</feature>
<keyword evidence="1" id="KW-0732">Signal</keyword>
<evidence type="ECO:0000256" key="1">
    <source>
        <dbReference type="SAM" id="SignalP"/>
    </source>
</evidence>
<dbReference type="InterPro" id="IPR006626">
    <property type="entry name" value="PbH1"/>
</dbReference>
<keyword evidence="3" id="KW-1185">Reference proteome</keyword>
<dbReference type="InterPro" id="IPR011050">
    <property type="entry name" value="Pectin_lyase_fold/virulence"/>
</dbReference>
<name>A0ABQ9X9L5_9EUKA</name>
<comment type="caution">
    <text evidence="2">The sequence shown here is derived from an EMBL/GenBank/DDBJ whole genome shotgun (WGS) entry which is preliminary data.</text>
</comment>
<evidence type="ECO:0000313" key="3">
    <source>
        <dbReference type="Proteomes" id="UP001281761"/>
    </source>
</evidence>
<gene>
    <name evidence="2" type="ORF">BLNAU_16435</name>
</gene>
<sequence>MIPRLLLLIITCCRPHLLLSDDLTTLLISDSRSKEGPSSSKAFTLSRPYSALNLTLSGASLTLVGNGVETTIFSEHTESDFDFLLLLVNTTISCQALSFRGNCHIASVDEKSAFISSQCEIHIDCDKAALLVWGSATNLSTTFQCPPTARNAPLITSPGGIGTVSVDGCTFSSTSIDHSASLVGRSYSSIITSPSKEVPVRPTTLVCGSSFSFVSNGLYGTIVRDINADGDFLASNLTVSSNHAHNDDGYNTLITQRQYYSASKTVQDCLFEGCTTTARGGGLHFTGSGEFGVIHCKFVDCHATSTISKGGAFAYITESVKEASTLNVDGCVIVDCTSSSVAGGFYVGSWSVRSNCVDATIKGLEITGCNASGHTGGLLLQFLNHATVTNVKLSNCRSPAVDMITVNGDHLNANYSNGMIRVFAVWDSSYPNAPNGNNILLYPLPTFSDIIIERGEGSVGRPTFWFHIQWDPKFEGEFDPRTIFHTPSTSLTTASQPTVYANSQNQRKWVEGSKIRLNREEGKEEAFCWLPPTMCRSIGDLIPRTGSAFEGTIVLEAGEFGEKDVNLRERVLDMSGVSTSETILKDEGSTTALLRVAAGGELSLSQLTIHPSASVPVLSSSGQVTLSNVLFVSPQQRTASLIEGKGGKIAATILTIADVSFSSGNLLDLTSTELNMKSMTFSEISNTGAGSVIRCTSCKSVSLSNVVFVDCVSSSSAHALVFDATSLSQPPSLKLLSVSFSHSDSSMMSVRNENSIPEVLVVGKNLGAWISAANWMGSFSSSLETTLWGEDTKNKISSSLLVYLVEIGDEVLVGGEQSASIAACGHFGVGCLTMSEGWERVRTRSESPHIVIGSSMGMESLSFDGDKIVTLSGTGLPTPTLTSSGSTSLSIGAGSLTISSIEFSVNSALATPLFDVSGGSLTLESSVSVGSTVSSTHQNCLLSISSGSATLNKPRITFTPGATFTSNSLIEQSGGVLIVTGLTFSNIVKNEGHGSVISTTLQKSSDKIEIVDCSFSSCSCLNGNGGAIWISCSSSVPSTGVIVSASFSDCACSSTGLGEWVFVEGYTFASLIVSSS</sequence>